<name>A0ABW0QU52_9BACL</name>
<dbReference type="Pfam" id="PF12833">
    <property type="entry name" value="HTH_18"/>
    <property type="match status" value="1"/>
</dbReference>
<keyword evidence="3" id="KW-0804">Transcription</keyword>
<dbReference type="SUPFAM" id="SSF46689">
    <property type="entry name" value="Homeodomain-like"/>
    <property type="match status" value="2"/>
</dbReference>
<sequence>MNHSRHRLIRHFLANLQVNVTAMSYNQVWSDWRELDYTPDYNKFYLICEGEGWLKIDGSEYYPIPGQWFLMPQGVKQSYSVTDGPRYTKYWCHFTAKIGENNLFDLLKTPYFIDTCNDREPERLFRDLLSNWTSDFATSPLLLKASLYNLIAYYLEHAYGSEDGIRLDAAFEPLQSVIAYIHSHYRDNLTVRNLADRVHLHPNYFIRVFKRHFGTSPIQFVNNKRIEEAKWLLTTTNLTLAEIGRSVGIPDVSYLSKLFKTMTGFSPSAYRQSNHLLQVNKLQE</sequence>
<feature type="domain" description="HTH araC/xylS-type" evidence="4">
    <location>
        <begin position="175"/>
        <end position="273"/>
    </location>
</feature>
<keyword evidence="1" id="KW-0805">Transcription regulation</keyword>
<dbReference type="InterPro" id="IPR009057">
    <property type="entry name" value="Homeodomain-like_sf"/>
</dbReference>
<dbReference type="PROSITE" id="PS01124">
    <property type="entry name" value="HTH_ARAC_FAMILY_2"/>
    <property type="match status" value="1"/>
</dbReference>
<keyword evidence="2" id="KW-0238">DNA-binding</keyword>
<dbReference type="Gene3D" id="2.60.120.10">
    <property type="entry name" value="Jelly Rolls"/>
    <property type="match status" value="1"/>
</dbReference>
<dbReference type="InterPro" id="IPR003313">
    <property type="entry name" value="AraC-bd"/>
</dbReference>
<dbReference type="Gene3D" id="1.10.10.60">
    <property type="entry name" value="Homeodomain-like"/>
    <property type="match status" value="2"/>
</dbReference>
<evidence type="ECO:0000259" key="4">
    <source>
        <dbReference type="PROSITE" id="PS01124"/>
    </source>
</evidence>
<dbReference type="InterPro" id="IPR014710">
    <property type="entry name" value="RmlC-like_jellyroll"/>
</dbReference>
<dbReference type="SUPFAM" id="SSF51215">
    <property type="entry name" value="Regulatory protein AraC"/>
    <property type="match status" value="1"/>
</dbReference>
<dbReference type="PROSITE" id="PS00041">
    <property type="entry name" value="HTH_ARAC_FAMILY_1"/>
    <property type="match status" value="1"/>
</dbReference>
<dbReference type="Pfam" id="PF02311">
    <property type="entry name" value="AraC_binding"/>
    <property type="match status" value="1"/>
</dbReference>
<dbReference type="SMART" id="SM00342">
    <property type="entry name" value="HTH_ARAC"/>
    <property type="match status" value="1"/>
</dbReference>
<dbReference type="PANTHER" id="PTHR43280:SF2">
    <property type="entry name" value="HTH-TYPE TRANSCRIPTIONAL REGULATOR EXSA"/>
    <property type="match status" value="1"/>
</dbReference>
<dbReference type="EMBL" id="JBHSNC010000010">
    <property type="protein sequence ID" value="MFC5528496.1"/>
    <property type="molecule type" value="Genomic_DNA"/>
</dbReference>
<dbReference type="InterPro" id="IPR018060">
    <property type="entry name" value="HTH_AraC"/>
</dbReference>
<organism evidence="5 6">
    <name type="scientific">Cohnella yongneupensis</name>
    <dbReference type="NCBI Taxonomy" id="425006"/>
    <lineage>
        <taxon>Bacteria</taxon>
        <taxon>Bacillati</taxon>
        <taxon>Bacillota</taxon>
        <taxon>Bacilli</taxon>
        <taxon>Bacillales</taxon>
        <taxon>Paenibacillaceae</taxon>
        <taxon>Cohnella</taxon>
    </lineage>
</organism>
<dbReference type="InterPro" id="IPR037923">
    <property type="entry name" value="HTH-like"/>
</dbReference>
<dbReference type="RefSeq" id="WP_378110337.1">
    <property type="nucleotide sequence ID" value="NZ_JBHSNC010000010.1"/>
</dbReference>
<dbReference type="PANTHER" id="PTHR43280">
    <property type="entry name" value="ARAC-FAMILY TRANSCRIPTIONAL REGULATOR"/>
    <property type="match status" value="1"/>
</dbReference>
<dbReference type="Proteomes" id="UP001596108">
    <property type="component" value="Unassembled WGS sequence"/>
</dbReference>
<gene>
    <name evidence="5" type="ORF">ACFPQ4_03395</name>
</gene>
<proteinExistence type="predicted"/>
<evidence type="ECO:0000313" key="5">
    <source>
        <dbReference type="EMBL" id="MFC5528496.1"/>
    </source>
</evidence>
<keyword evidence="6" id="KW-1185">Reference proteome</keyword>
<dbReference type="InterPro" id="IPR018062">
    <property type="entry name" value="HTH_AraC-typ_CS"/>
</dbReference>
<evidence type="ECO:0000313" key="6">
    <source>
        <dbReference type="Proteomes" id="UP001596108"/>
    </source>
</evidence>
<comment type="caution">
    <text evidence="5">The sequence shown here is derived from an EMBL/GenBank/DDBJ whole genome shotgun (WGS) entry which is preliminary data.</text>
</comment>
<protein>
    <submittedName>
        <fullName evidence="5">AraC family transcriptional regulator</fullName>
    </submittedName>
</protein>
<evidence type="ECO:0000256" key="3">
    <source>
        <dbReference type="ARBA" id="ARBA00023163"/>
    </source>
</evidence>
<accession>A0ABW0QU52</accession>
<evidence type="ECO:0000256" key="2">
    <source>
        <dbReference type="ARBA" id="ARBA00023125"/>
    </source>
</evidence>
<evidence type="ECO:0000256" key="1">
    <source>
        <dbReference type="ARBA" id="ARBA00023015"/>
    </source>
</evidence>
<reference evidence="6" key="1">
    <citation type="journal article" date="2019" name="Int. J. Syst. Evol. Microbiol.">
        <title>The Global Catalogue of Microorganisms (GCM) 10K type strain sequencing project: providing services to taxonomists for standard genome sequencing and annotation.</title>
        <authorList>
            <consortium name="The Broad Institute Genomics Platform"/>
            <consortium name="The Broad Institute Genome Sequencing Center for Infectious Disease"/>
            <person name="Wu L."/>
            <person name="Ma J."/>
        </authorList>
    </citation>
    <scope>NUCLEOTIDE SEQUENCE [LARGE SCALE GENOMIC DNA]</scope>
    <source>
        <strain evidence="6">CGMCC 1.18578</strain>
    </source>
</reference>